<dbReference type="InterPro" id="IPR004919">
    <property type="entry name" value="GmrSD_N"/>
</dbReference>
<dbReference type="Proteomes" id="UP000292939">
    <property type="component" value="Chromosome"/>
</dbReference>
<dbReference type="Pfam" id="PF03235">
    <property type="entry name" value="GmrSD_N"/>
    <property type="match status" value="1"/>
</dbReference>
<accession>A0A4P6UP93</accession>
<dbReference type="RefSeq" id="WP_131281377.1">
    <property type="nucleotide sequence ID" value="NZ_CP031395.1"/>
</dbReference>
<reference evidence="3 4" key="1">
    <citation type="submission" date="2018-07" db="EMBL/GenBank/DDBJ databases">
        <title>Exploring interactions and the metabolic potential of the ultra-small soil bacteria Hylemonella gracilis.</title>
        <authorList>
            <person name="Tyc O."/>
            <person name="Kulkarni P."/>
            <person name="Gawehns F."/>
            <person name="Hundscheid M."/>
            <person name="Zweers H."/>
            <person name="Garbeva P."/>
        </authorList>
    </citation>
    <scope>NUCLEOTIDE SEQUENCE [LARGE SCALE GENOMIC DNA]</scope>
    <source>
        <strain evidence="3 4">NS1</strain>
    </source>
</reference>
<dbReference type="InterPro" id="IPR011089">
    <property type="entry name" value="GmrSD_C"/>
</dbReference>
<protein>
    <submittedName>
        <fullName evidence="3">DUF262 domain-containing protein</fullName>
    </submittedName>
</protein>
<dbReference type="PANTHER" id="PTHR35149:SF1">
    <property type="entry name" value="DUF5655 DOMAIN-CONTAINING PROTEIN"/>
    <property type="match status" value="1"/>
</dbReference>
<dbReference type="KEGG" id="hgr:DW355_15335"/>
<dbReference type="EMBL" id="CP031395">
    <property type="protein sequence ID" value="QBK05917.1"/>
    <property type="molecule type" value="Genomic_DNA"/>
</dbReference>
<gene>
    <name evidence="3" type="ORF">DW355_15335</name>
</gene>
<dbReference type="Pfam" id="PF07510">
    <property type="entry name" value="GmrSD_C"/>
    <property type="match status" value="1"/>
</dbReference>
<dbReference type="PANTHER" id="PTHR35149">
    <property type="entry name" value="SLL5132 PROTEIN"/>
    <property type="match status" value="1"/>
</dbReference>
<evidence type="ECO:0000313" key="3">
    <source>
        <dbReference type="EMBL" id="QBK05917.1"/>
    </source>
</evidence>
<proteinExistence type="predicted"/>
<organism evidence="3 4">
    <name type="scientific">Hylemonella gracilis</name>
    <dbReference type="NCBI Taxonomy" id="80880"/>
    <lineage>
        <taxon>Bacteria</taxon>
        <taxon>Pseudomonadati</taxon>
        <taxon>Pseudomonadota</taxon>
        <taxon>Betaproteobacteria</taxon>
        <taxon>Burkholderiales</taxon>
        <taxon>Comamonadaceae</taxon>
        <taxon>Hylemonella</taxon>
    </lineage>
</organism>
<feature type="domain" description="GmrSD restriction endonucleases C-terminal" evidence="2">
    <location>
        <begin position="430"/>
        <end position="551"/>
    </location>
</feature>
<sequence length="561" mass="63873">MKIQCIERDIRQVLESGTYLIPRFQRPFSWEKEHVEEFWIDSTAEVKKDYFIGAFVSYNLSSSSYGLVDGQQRLTTITIALCAIRDKFIELGHDALGKGVHRLIETRDLNDQTQFVLKTETSYPFLQAKIQSLDKESSYIEAGQEEKALSVAYQTIAGYIKEGVDKAIENVHPSKAKDAGKKWLEQARNKLLALKVISITLDNQDDAYLIFETLNTRGKDLTAADLAKNHFLRLLPDKGKALDRPKDHWNEIQSTLDAAERPIEIKTFLHHYWLSKYPFTTEKRLFKAIKDEVTALNVKDLLDELRSDAVLYRGITEPGNLALWNKATRDIEDSLLCISGILNIQIANPLLLTVLRLYKAKLLKDGQVRELFSLVERYHFIFTTISAQPSSGGVSKMYAAHARDIANASDANSRGICIMDFKRKIVSKVPSREVFISKFKQLSYQNQRQREVIRYTLWRLDQKRNSAVDIDRSSTSIEHLMPLSGGSGNVHNIGNLLVVPVKFNGEVLGDKPFVQKKALLIKHGYALEPEIATAMAWTNAEIEQRTTRLAEYAYDTVWAIK</sequence>
<evidence type="ECO:0000313" key="4">
    <source>
        <dbReference type="Proteomes" id="UP000292939"/>
    </source>
</evidence>
<dbReference type="AlphaFoldDB" id="A0A4P6UP93"/>
<feature type="domain" description="GmrSD restriction endonucleases N-terminal" evidence="1">
    <location>
        <begin position="12"/>
        <end position="232"/>
    </location>
</feature>
<evidence type="ECO:0000259" key="2">
    <source>
        <dbReference type="Pfam" id="PF07510"/>
    </source>
</evidence>
<name>A0A4P6UP93_9BURK</name>
<dbReference type="OrthoDB" id="3654724at2"/>
<evidence type="ECO:0000259" key="1">
    <source>
        <dbReference type="Pfam" id="PF03235"/>
    </source>
</evidence>